<accession>A0A9N9KC29</accession>
<comment type="caution">
    <text evidence="4">The sequence shown here is derived from an EMBL/GenBank/DDBJ whole genome shotgun (WGS) entry which is preliminary data.</text>
</comment>
<evidence type="ECO:0000256" key="2">
    <source>
        <dbReference type="ARBA" id="ARBA00022840"/>
    </source>
</evidence>
<dbReference type="OrthoDB" id="247245at2759"/>
<dbReference type="AlphaFoldDB" id="A0A9N9KC29"/>
<sequence length="89" mass="10302">SEQIQLRRLMKRDRCSEDVARDYISVQMPLKDKIKFANFVIDNSGDLSETERQVTNVLKKIQPSLFSWLLIWLGPPLLATLPVIYIVAK</sequence>
<dbReference type="InterPro" id="IPR001977">
    <property type="entry name" value="Depp_CoAkinase"/>
</dbReference>
<dbReference type="Gene3D" id="3.40.50.300">
    <property type="entry name" value="P-loop containing nucleotide triphosphate hydrolases"/>
    <property type="match status" value="1"/>
</dbReference>
<reference evidence="4" key="1">
    <citation type="submission" date="2021-06" db="EMBL/GenBank/DDBJ databases">
        <authorList>
            <person name="Kallberg Y."/>
            <person name="Tangrot J."/>
            <person name="Rosling A."/>
        </authorList>
    </citation>
    <scope>NUCLEOTIDE SEQUENCE</scope>
    <source>
        <strain evidence="4">MA453B</strain>
    </source>
</reference>
<dbReference type="Proteomes" id="UP000789405">
    <property type="component" value="Unassembled WGS sequence"/>
</dbReference>
<dbReference type="InterPro" id="IPR027417">
    <property type="entry name" value="P-loop_NTPase"/>
</dbReference>
<name>A0A9N9KC29_9GLOM</name>
<feature type="non-terminal residue" evidence="4">
    <location>
        <position position="1"/>
    </location>
</feature>
<dbReference type="GO" id="GO:0015937">
    <property type="term" value="P:coenzyme A biosynthetic process"/>
    <property type="evidence" value="ECO:0007669"/>
    <property type="project" value="InterPro"/>
</dbReference>
<evidence type="ECO:0000256" key="3">
    <source>
        <dbReference type="SAM" id="Phobius"/>
    </source>
</evidence>
<feature type="non-terminal residue" evidence="4">
    <location>
        <position position="89"/>
    </location>
</feature>
<dbReference type="GO" id="GO:0005524">
    <property type="term" value="F:ATP binding"/>
    <property type="evidence" value="ECO:0007669"/>
    <property type="project" value="UniProtKB-KW"/>
</dbReference>
<evidence type="ECO:0000313" key="4">
    <source>
        <dbReference type="EMBL" id="CAG8822535.1"/>
    </source>
</evidence>
<keyword evidence="2" id="KW-0067">ATP-binding</keyword>
<keyword evidence="5" id="KW-1185">Reference proteome</keyword>
<dbReference type="SUPFAM" id="SSF52540">
    <property type="entry name" value="P-loop containing nucleoside triphosphate hydrolases"/>
    <property type="match status" value="1"/>
</dbReference>
<dbReference type="Pfam" id="PF01121">
    <property type="entry name" value="CoaE"/>
    <property type="match status" value="1"/>
</dbReference>
<feature type="transmembrane region" description="Helical" evidence="3">
    <location>
        <begin position="65"/>
        <end position="88"/>
    </location>
</feature>
<dbReference type="EMBL" id="CAJVPY010062266">
    <property type="protein sequence ID" value="CAG8822535.1"/>
    <property type="molecule type" value="Genomic_DNA"/>
</dbReference>
<gene>
    <name evidence="4" type="ORF">DERYTH_LOCUS27319</name>
</gene>
<dbReference type="PROSITE" id="PS51219">
    <property type="entry name" value="DPCK"/>
    <property type="match status" value="1"/>
</dbReference>
<evidence type="ECO:0000256" key="1">
    <source>
        <dbReference type="ARBA" id="ARBA00022741"/>
    </source>
</evidence>
<keyword evidence="3" id="KW-1133">Transmembrane helix</keyword>
<proteinExistence type="predicted"/>
<keyword evidence="3" id="KW-0472">Membrane</keyword>
<protein>
    <submittedName>
        <fullName evidence="4">28331_t:CDS:1</fullName>
    </submittedName>
</protein>
<organism evidence="4 5">
    <name type="scientific">Dentiscutata erythropus</name>
    <dbReference type="NCBI Taxonomy" id="1348616"/>
    <lineage>
        <taxon>Eukaryota</taxon>
        <taxon>Fungi</taxon>
        <taxon>Fungi incertae sedis</taxon>
        <taxon>Mucoromycota</taxon>
        <taxon>Glomeromycotina</taxon>
        <taxon>Glomeromycetes</taxon>
        <taxon>Diversisporales</taxon>
        <taxon>Gigasporaceae</taxon>
        <taxon>Dentiscutata</taxon>
    </lineage>
</organism>
<keyword evidence="1" id="KW-0547">Nucleotide-binding</keyword>
<dbReference type="GO" id="GO:0004140">
    <property type="term" value="F:dephospho-CoA kinase activity"/>
    <property type="evidence" value="ECO:0007669"/>
    <property type="project" value="InterPro"/>
</dbReference>
<evidence type="ECO:0000313" key="5">
    <source>
        <dbReference type="Proteomes" id="UP000789405"/>
    </source>
</evidence>
<keyword evidence="3" id="KW-0812">Transmembrane</keyword>